<dbReference type="InterPro" id="IPR010255">
    <property type="entry name" value="Haem_peroxidase_sf"/>
</dbReference>
<evidence type="ECO:0000256" key="11">
    <source>
        <dbReference type="PIRSR" id="PIRSR601621-3"/>
    </source>
</evidence>
<dbReference type="FunFam" id="1.10.520.10:FF:000021">
    <property type="entry name" value="Peroxidase"/>
    <property type="match status" value="1"/>
</dbReference>
<evidence type="ECO:0000313" key="16">
    <source>
        <dbReference type="Proteomes" id="UP001174694"/>
    </source>
</evidence>
<keyword evidence="6 10" id="KW-0408">Iron</keyword>
<evidence type="ECO:0000256" key="3">
    <source>
        <dbReference type="ARBA" id="ARBA00022617"/>
    </source>
</evidence>
<dbReference type="InterPro" id="IPR002016">
    <property type="entry name" value="Haem_peroxidase"/>
</dbReference>
<feature type="disulfide bond" evidence="12">
    <location>
        <begin position="72"/>
        <end position="154"/>
    </location>
</feature>
<evidence type="ECO:0000259" key="14">
    <source>
        <dbReference type="PROSITE" id="PS50873"/>
    </source>
</evidence>
<feature type="binding site" evidence="10">
    <location>
        <position position="227"/>
    </location>
    <ligand>
        <name>Ca(2+)</name>
        <dbReference type="ChEBI" id="CHEBI:29108"/>
        <label>2</label>
    </ligand>
</feature>
<feature type="binding site" evidence="10">
    <location>
        <position position="98"/>
    </location>
    <ligand>
        <name>Ca(2+)</name>
        <dbReference type="ChEBI" id="CHEBI:29108"/>
        <label>1</label>
    </ligand>
</feature>
<dbReference type="Proteomes" id="UP001174694">
    <property type="component" value="Unassembled WGS sequence"/>
</dbReference>
<keyword evidence="16" id="KW-1185">Reference proteome</keyword>
<gene>
    <name evidence="15" type="ORF">NKR23_g5426</name>
</gene>
<dbReference type="Gene3D" id="1.10.520.10">
    <property type="match status" value="1"/>
</dbReference>
<evidence type="ECO:0000256" key="6">
    <source>
        <dbReference type="ARBA" id="ARBA00023004"/>
    </source>
</evidence>
<feature type="binding site" evidence="10">
    <location>
        <position position="86"/>
    </location>
    <ligand>
        <name>Ca(2+)</name>
        <dbReference type="ChEBI" id="CHEBI:29108"/>
        <label>1</label>
    </ligand>
</feature>
<evidence type="ECO:0000256" key="10">
    <source>
        <dbReference type="PIRSR" id="PIRSR601621-2"/>
    </source>
</evidence>
<evidence type="ECO:0000256" key="8">
    <source>
        <dbReference type="ARBA" id="ARBA00023180"/>
    </source>
</evidence>
<feature type="binding site" evidence="10">
    <location>
        <position position="234"/>
    </location>
    <ligand>
        <name>Ca(2+)</name>
        <dbReference type="ChEBI" id="CHEBI:29108"/>
        <label>2</label>
    </ligand>
</feature>
<evidence type="ECO:0000256" key="2">
    <source>
        <dbReference type="ARBA" id="ARBA00022559"/>
    </source>
</evidence>
<dbReference type="InterPro" id="IPR019794">
    <property type="entry name" value="Peroxidases_AS"/>
</dbReference>
<dbReference type="GO" id="GO:0034599">
    <property type="term" value="P:cellular response to oxidative stress"/>
    <property type="evidence" value="ECO:0007669"/>
    <property type="project" value="InterPro"/>
</dbReference>
<proteinExistence type="inferred from homology"/>
<feature type="domain" description="Plant heme peroxidase family profile" evidence="14">
    <location>
        <begin position="74"/>
        <end position="290"/>
    </location>
</feature>
<evidence type="ECO:0000256" key="9">
    <source>
        <dbReference type="PIRSR" id="PIRSR601621-1"/>
    </source>
</evidence>
<protein>
    <recommendedName>
        <fullName evidence="13">Peroxidase</fullName>
        <ecNumber evidence="13">1.11.1.-</ecNumber>
    </recommendedName>
</protein>
<dbReference type="EMBL" id="JANBVO010000014">
    <property type="protein sequence ID" value="KAJ9145464.1"/>
    <property type="molecule type" value="Genomic_DNA"/>
</dbReference>
<evidence type="ECO:0000256" key="7">
    <source>
        <dbReference type="ARBA" id="ARBA00023157"/>
    </source>
</evidence>
<reference evidence="15" key="1">
    <citation type="submission" date="2022-07" db="EMBL/GenBank/DDBJ databases">
        <title>Fungi with potential for degradation of polypropylene.</title>
        <authorList>
            <person name="Gostincar C."/>
        </authorList>
    </citation>
    <scope>NUCLEOTIDE SEQUENCE</scope>
    <source>
        <strain evidence="15">EXF-13308</strain>
    </source>
</reference>
<evidence type="ECO:0000256" key="13">
    <source>
        <dbReference type="RuleBase" id="RU363051"/>
    </source>
</evidence>
<keyword evidence="10 13" id="KW-0106">Calcium</keyword>
<evidence type="ECO:0000256" key="5">
    <source>
        <dbReference type="ARBA" id="ARBA00023002"/>
    </source>
</evidence>
<feature type="binding site" evidence="10">
    <location>
        <position position="210"/>
    </location>
    <ligand>
        <name>Ca(2+)</name>
        <dbReference type="ChEBI" id="CHEBI:29108"/>
        <label>2</label>
    </ligand>
</feature>
<feature type="active site" description="Proton acceptor" evidence="9">
    <location>
        <position position="85"/>
    </location>
</feature>
<keyword evidence="3 10" id="KW-0349">Heme</keyword>
<name>A0AA38RT80_9PEZI</name>
<dbReference type="GO" id="GO:0020037">
    <property type="term" value="F:heme binding"/>
    <property type="evidence" value="ECO:0007669"/>
    <property type="project" value="UniProtKB-UniRule"/>
</dbReference>
<keyword evidence="8" id="KW-0325">Glycoprotein</keyword>
<dbReference type="GO" id="GO:0000302">
    <property type="term" value="P:response to reactive oxygen species"/>
    <property type="evidence" value="ECO:0007669"/>
    <property type="project" value="TreeGrafter"/>
</dbReference>
<dbReference type="PANTHER" id="PTHR31356:SF66">
    <property type="entry name" value="CATALASE-PEROXIDASE"/>
    <property type="match status" value="1"/>
</dbReference>
<comment type="similarity">
    <text evidence="1 13">Belongs to the peroxidase family. Ligninase subfamily.</text>
</comment>
<keyword evidence="5 13" id="KW-0560">Oxidoreductase</keyword>
<dbReference type="PROSITE" id="PS00436">
    <property type="entry name" value="PEROXIDASE_2"/>
    <property type="match status" value="1"/>
</dbReference>
<feature type="binding site" evidence="10">
    <location>
        <position position="102"/>
    </location>
    <ligand>
        <name>Ca(2+)</name>
        <dbReference type="ChEBI" id="CHEBI:29108"/>
        <label>1</label>
    </ligand>
</feature>
<dbReference type="InterPro" id="IPR044831">
    <property type="entry name" value="Ccp1-like"/>
</dbReference>
<dbReference type="InterPro" id="IPR019793">
    <property type="entry name" value="Peroxidases_heam-ligand_BS"/>
</dbReference>
<evidence type="ECO:0000256" key="12">
    <source>
        <dbReference type="PIRSR" id="PIRSR601621-4"/>
    </source>
</evidence>
<organism evidence="15 16">
    <name type="scientific">Pleurostoma richardsiae</name>
    <dbReference type="NCBI Taxonomy" id="41990"/>
    <lineage>
        <taxon>Eukaryota</taxon>
        <taxon>Fungi</taxon>
        <taxon>Dikarya</taxon>
        <taxon>Ascomycota</taxon>
        <taxon>Pezizomycotina</taxon>
        <taxon>Sordariomycetes</taxon>
        <taxon>Sordariomycetidae</taxon>
        <taxon>Calosphaeriales</taxon>
        <taxon>Pleurostomataceae</taxon>
        <taxon>Pleurostoma</taxon>
    </lineage>
</organism>
<evidence type="ECO:0000256" key="1">
    <source>
        <dbReference type="ARBA" id="ARBA00006089"/>
    </source>
</evidence>
<keyword evidence="7 12" id="KW-1015">Disulfide bond</keyword>
<comment type="cofactor">
    <cofactor evidence="10 13">
        <name>Ca(2+)</name>
        <dbReference type="ChEBI" id="CHEBI:29108"/>
    </cofactor>
    <text evidence="10 13">Binds 2 calcium ions per subunit.</text>
</comment>
<comment type="cofactor">
    <cofactor evidence="10">
        <name>heme b</name>
        <dbReference type="ChEBI" id="CHEBI:60344"/>
    </cofactor>
    <text evidence="10">Binds 1 heme b (iron(II)-protoporphyrin IX) group per subunit.</text>
</comment>
<dbReference type="Pfam" id="PF00141">
    <property type="entry name" value="peroxidase"/>
    <property type="match status" value="1"/>
</dbReference>
<dbReference type="PROSITE" id="PS00435">
    <property type="entry name" value="PEROXIDASE_1"/>
    <property type="match status" value="1"/>
</dbReference>
<dbReference type="PRINTS" id="PR00458">
    <property type="entry name" value="PEROXIDASE"/>
</dbReference>
<dbReference type="EC" id="1.11.1.-" evidence="13"/>
<accession>A0AA38RT80</accession>
<feature type="binding site" description="axial binding residue" evidence="10">
    <location>
        <position position="209"/>
    </location>
    <ligand>
        <name>heme b</name>
        <dbReference type="ChEBI" id="CHEBI:60344"/>
    </ligand>
    <ligandPart>
        <name>Fe</name>
        <dbReference type="ChEBI" id="CHEBI:18248"/>
    </ligandPart>
</feature>
<dbReference type="InterPro" id="IPR001621">
    <property type="entry name" value="Ligninase"/>
</dbReference>
<dbReference type="GO" id="GO:0046872">
    <property type="term" value="F:metal ion binding"/>
    <property type="evidence" value="ECO:0007669"/>
    <property type="project" value="UniProtKB-UniRule"/>
</dbReference>
<keyword evidence="4 10" id="KW-0479">Metal-binding</keyword>
<sequence>MIGDLVNGTTTRVGEQVRDCLTGDGDCTNSTPKTYTPPGDLNSEACSADACCVWEYIQRNLTVLFIDTNGTCNNLARSAVRLGFHDAGAWSTSSGWGGADGSIVLNADEISRSENSGLQTIRSTALDFLEVYGDYGVGAADLVQFMHNVATVACPLGPRVLTYVGRHDDDTAAPVGLVPSTQSDADFLVGLFENKTFSAIDLASLIGAHTVAHQFFTELSRAGLPLDSTPGVWDTNFYSELLSSSSPSGLFRLPSDDALRTDSRLTVSLTTFADSSTGQDIWTRRYARAYHCDSIRIRVITDECSNSSNSIRDVVGHGLGKFYGTE</sequence>
<dbReference type="PANTHER" id="PTHR31356">
    <property type="entry name" value="THYLAKOID LUMENAL 29 KDA PROTEIN, CHLOROPLASTIC-RELATED"/>
    <property type="match status" value="1"/>
</dbReference>
<dbReference type="PROSITE" id="PS50873">
    <property type="entry name" value="PEROXIDASE_4"/>
    <property type="match status" value="1"/>
</dbReference>
<feature type="site" description="Transition state stabilizer" evidence="11">
    <location>
        <position position="81"/>
    </location>
</feature>
<dbReference type="PRINTS" id="PR00462">
    <property type="entry name" value="LIGNINASE"/>
</dbReference>
<comment type="caution">
    <text evidence="15">The sequence shown here is derived from an EMBL/GenBank/DDBJ whole genome shotgun (WGS) entry which is preliminary data.</text>
</comment>
<evidence type="ECO:0000256" key="4">
    <source>
        <dbReference type="ARBA" id="ARBA00022723"/>
    </source>
</evidence>
<dbReference type="GO" id="GO:0004601">
    <property type="term" value="F:peroxidase activity"/>
    <property type="evidence" value="ECO:0007669"/>
    <property type="project" value="UniProtKB-KW"/>
</dbReference>
<evidence type="ECO:0000313" key="15">
    <source>
        <dbReference type="EMBL" id="KAJ9145464.1"/>
    </source>
</evidence>
<keyword evidence="2 13" id="KW-0575">Peroxidase</keyword>
<dbReference type="AlphaFoldDB" id="A0AA38RT80"/>
<dbReference type="SUPFAM" id="SSF48113">
    <property type="entry name" value="Heme-dependent peroxidases"/>
    <property type="match status" value="1"/>
</dbReference>
<dbReference type="GO" id="GO:0042744">
    <property type="term" value="P:hydrogen peroxide catabolic process"/>
    <property type="evidence" value="ECO:0007669"/>
    <property type="project" value="TreeGrafter"/>
</dbReference>
<feature type="binding site" evidence="10">
    <location>
        <position position="229"/>
    </location>
    <ligand>
        <name>Ca(2+)</name>
        <dbReference type="ChEBI" id="CHEBI:29108"/>
        <label>2</label>
    </ligand>
</feature>
<feature type="binding site" evidence="10">
    <location>
        <position position="100"/>
    </location>
    <ligand>
        <name>Ca(2+)</name>
        <dbReference type="ChEBI" id="CHEBI:29108"/>
        <label>1</label>
    </ligand>
</feature>